<accession>A0A1M5UE57</accession>
<dbReference type="AlphaFoldDB" id="A0A1M5UE57"/>
<keyword evidence="2" id="KW-1185">Reference proteome</keyword>
<sequence length="43" mass="4460">MTLNLIDGKFITHLKQATNCNAMAGSLSASISPPLILSGSPVF</sequence>
<evidence type="ECO:0000313" key="1">
    <source>
        <dbReference type="EMBL" id="SHH61345.1"/>
    </source>
</evidence>
<evidence type="ECO:0000313" key="2">
    <source>
        <dbReference type="Proteomes" id="UP000184212"/>
    </source>
</evidence>
<dbReference type="STRING" id="947013.SAMN04488109_4630"/>
<protein>
    <submittedName>
        <fullName evidence="1">Uncharacterized protein</fullName>
    </submittedName>
</protein>
<gene>
    <name evidence="1" type="ORF">SAMN04488109_4630</name>
</gene>
<name>A0A1M5UE57_9BACT</name>
<organism evidence="1 2">
    <name type="scientific">Chryseolinea serpens</name>
    <dbReference type="NCBI Taxonomy" id="947013"/>
    <lineage>
        <taxon>Bacteria</taxon>
        <taxon>Pseudomonadati</taxon>
        <taxon>Bacteroidota</taxon>
        <taxon>Cytophagia</taxon>
        <taxon>Cytophagales</taxon>
        <taxon>Fulvivirgaceae</taxon>
        <taxon>Chryseolinea</taxon>
    </lineage>
</organism>
<reference evidence="1 2" key="1">
    <citation type="submission" date="2016-11" db="EMBL/GenBank/DDBJ databases">
        <authorList>
            <person name="Jaros S."/>
            <person name="Januszkiewicz K."/>
            <person name="Wedrychowicz H."/>
        </authorList>
    </citation>
    <scope>NUCLEOTIDE SEQUENCE [LARGE SCALE GENOMIC DNA]</scope>
    <source>
        <strain evidence="1 2">DSM 24574</strain>
    </source>
</reference>
<dbReference type="EMBL" id="FQWQ01000003">
    <property type="protein sequence ID" value="SHH61345.1"/>
    <property type="molecule type" value="Genomic_DNA"/>
</dbReference>
<dbReference type="Proteomes" id="UP000184212">
    <property type="component" value="Unassembled WGS sequence"/>
</dbReference>
<proteinExistence type="predicted"/>